<name>A0A2T7NQY9_POMCA</name>
<dbReference type="InterPro" id="IPR041569">
    <property type="entry name" value="AAA_lid_3"/>
</dbReference>
<dbReference type="InterPro" id="IPR001487">
    <property type="entry name" value="Bromodomain"/>
</dbReference>
<dbReference type="InterPro" id="IPR036427">
    <property type="entry name" value="Bromodomain-like_sf"/>
</dbReference>
<dbReference type="Gene3D" id="3.40.50.300">
    <property type="entry name" value="P-loop containing nucleotide triphosphate hydrolases"/>
    <property type="match status" value="2"/>
</dbReference>
<dbReference type="PANTHER" id="PTHR23069">
    <property type="entry name" value="AAA DOMAIN-CONTAINING"/>
    <property type="match status" value="1"/>
</dbReference>
<dbReference type="GO" id="GO:0045815">
    <property type="term" value="P:transcription initiation-coupled chromatin remodeling"/>
    <property type="evidence" value="ECO:0007669"/>
    <property type="project" value="TreeGrafter"/>
</dbReference>
<feature type="region of interest" description="Disordered" evidence="6">
    <location>
        <begin position="1184"/>
        <end position="1231"/>
    </location>
</feature>
<dbReference type="GO" id="GO:0006334">
    <property type="term" value="P:nucleosome assembly"/>
    <property type="evidence" value="ECO:0007669"/>
    <property type="project" value="TreeGrafter"/>
</dbReference>
<sequence length="1550" mass="174389">MVSSSYSQRTCVSHSFKRKAFKAEILGNESDHSAIGYHEEHSIFEEKIVESRLRPRVGPRRAYNYVYEDSSDDDTALLISSRRRRARVVNEAPFQMPGSRRRRRHDVCELEHTSEEDGDEDSPHQRRARKLSQVEGDGEDGELCSDMDDDEEEEDLNNCALRRSSRLRQKPYRFRPMAEEITSHGPGDSSNVGGNERGKRQRPSDPPDNPDEEYGDMYSRVKRARNKKTVGHECNNSISNTDGSNDEGDDKQDTEDEAQQRRSYSLREHKPRTQLYIAPAIEGIRKKPKQQSMFRETPPRRLNKHATYRSPAHRNAKFRKRETFHGSSTSTSDSSDSGTETTDEQRFNRRKAKSIAKSRNRIMPLNFPNDTVGTSAVMKDRLRAGASSADVDPMEIDTSVNFDSIGGLKQHLMALKEMIVFPLLYPEFYERFKVEPSRGVLFYGPPGGQRVAFFMRKGADCLSKWVGEAERQLRLLFDKAYEMRPSIIFFDEIDGLAPVRSSRQDQIHNSIVSTLLALMDGLDSRGEIVVIGATNRIDAIDPAFRRPGRFDREFRFPFPNLEDRKKILKIHTRNWKPSLRDEFISELAEKCAGYSGADIKCLVTDATQNALRRHYPQIYTTFEKLQLDVGAITLTARDFARALVNIVPAAQRTVLNPAVALEPSMRPLLQRALCTLSSALAIQFPYARFKRKVELLDLPQAGSSCEEDSQEKLAYQELSSDEEENAPSIFMPHNKNHAFSHKTAASDLSSEPSFIKFSSAMSRFPILYRPRMLVSGESGQGQTVHLAPAALHFMEHLPVYTLCSAAIFAATAKMPEEACANIFYEAQRTAPSIIYMPSINELWAVVSDTLRSTFLSLVHNMQPSTPVLLFATSELPYSLLDEQLKMLFNKAGGQVVEAEVVTSEERNQYFSDLILLHPLRPPPTHKQAAQCILQVLPKAAPPEPRKLTEREECRLLEQEEDTLRELRIFLRDILSKLGREKKFLIFTKPVDVEDVPDYYDIIKNPMDLSMMMSKIDLHKYSTASAFMDDIYLICSNALEYNPDKGPTDRAIRHRACALRDTAEALLKAELDPDFEKICQEITQSRKRRGVDSSGMVPAFCHTCPLTLSTNDSSTSASKNPSHILQVPEGSRYSRRVRGLDVDNVVPLDLVEKSAQLEKSLLGKTSAMDVDGGETHMYRVGMEHQTQEDSLDTEEEPSSSEKVSSVLSAKPSNSSHTEKNSFKAHCETRPVSSSMIKKMNMRKKCPWLATRRRRRTHSAFSQKDSHSPGSDVDVVSADESEGTVNPCHEQNRQEERVEHIEHEQLPQAPENANNSAVIALKQNSMQSLTRRSNCAGSSSSPAAFGTPVQNHLPSISCTQSHDSCMMQTMQPASTSAANSSEGSNPAASQRPAAAKKLEVDLNAVSTDSGVGSSLDSNGDSRDSIEHNNNNNTGSVTRQETPDHGEENSADKSTAGLACARTRSRTQTAIQQSAFHALEAVMPSIRIDKDRLSQLLEYTVRQTHHCTVEKLLQLYSILSRIIFRHRHQHDKTQLVQEMEEAVETFCGNARLQ</sequence>
<dbReference type="InterPro" id="IPR045199">
    <property type="entry name" value="ATAD2-like"/>
</dbReference>
<feature type="compositionally biased region" description="Polar residues" evidence="6">
    <location>
        <begin position="1109"/>
        <end position="1122"/>
    </location>
</feature>
<dbReference type="SUPFAM" id="SSF47370">
    <property type="entry name" value="Bromodomain"/>
    <property type="match status" value="1"/>
</dbReference>
<feature type="compositionally biased region" description="Basic residues" evidence="6">
    <location>
        <begin position="348"/>
        <end position="359"/>
    </location>
</feature>
<dbReference type="GO" id="GO:0042393">
    <property type="term" value="F:histone binding"/>
    <property type="evidence" value="ECO:0007669"/>
    <property type="project" value="TreeGrafter"/>
</dbReference>
<feature type="region of interest" description="Disordered" evidence="6">
    <location>
        <begin position="1247"/>
        <end position="1275"/>
    </location>
</feature>
<dbReference type="Pfam" id="PF00004">
    <property type="entry name" value="AAA"/>
    <property type="match status" value="1"/>
</dbReference>
<feature type="compositionally biased region" description="Basic residues" evidence="6">
    <location>
        <begin position="220"/>
        <end position="229"/>
    </location>
</feature>
<keyword evidence="3" id="KW-0067">ATP-binding</keyword>
<feature type="compositionally biased region" description="Acidic residues" evidence="6">
    <location>
        <begin position="244"/>
        <end position="257"/>
    </location>
</feature>
<feature type="compositionally biased region" description="Basic and acidic residues" evidence="6">
    <location>
        <begin position="1215"/>
        <end position="1227"/>
    </location>
</feature>
<dbReference type="PANTHER" id="PTHR23069:SF0">
    <property type="entry name" value="TAT-BINDING HOMOLOG 7"/>
    <property type="match status" value="1"/>
</dbReference>
<dbReference type="GO" id="GO:0005524">
    <property type="term" value="F:ATP binding"/>
    <property type="evidence" value="ECO:0007669"/>
    <property type="project" value="UniProtKB-KW"/>
</dbReference>
<dbReference type="EMBL" id="PZQS01000010">
    <property type="protein sequence ID" value="PVD23589.1"/>
    <property type="molecule type" value="Genomic_DNA"/>
</dbReference>
<feature type="compositionally biased region" description="Acidic residues" evidence="6">
    <location>
        <begin position="136"/>
        <end position="156"/>
    </location>
</feature>
<gene>
    <name evidence="8" type="ORF">C0Q70_16861</name>
</gene>
<reference evidence="8 9" key="1">
    <citation type="submission" date="2018-04" db="EMBL/GenBank/DDBJ databases">
        <title>The genome of golden apple snail Pomacea canaliculata provides insight into stress tolerance and invasive adaptation.</title>
        <authorList>
            <person name="Liu C."/>
            <person name="Liu B."/>
            <person name="Ren Y."/>
            <person name="Zhang Y."/>
            <person name="Wang H."/>
            <person name="Li S."/>
            <person name="Jiang F."/>
            <person name="Yin L."/>
            <person name="Zhang G."/>
            <person name="Qian W."/>
            <person name="Fan W."/>
        </authorList>
    </citation>
    <scope>NUCLEOTIDE SEQUENCE [LARGE SCALE GENOMIC DNA]</scope>
    <source>
        <strain evidence="8">SZHN2017</strain>
        <tissue evidence="8">Muscle</tissue>
    </source>
</reference>
<feature type="compositionally biased region" description="Basic residues" evidence="6">
    <location>
        <begin position="1247"/>
        <end position="1256"/>
    </location>
</feature>
<dbReference type="Gene3D" id="1.10.8.60">
    <property type="match status" value="1"/>
</dbReference>
<evidence type="ECO:0000256" key="2">
    <source>
        <dbReference type="ARBA" id="ARBA00022741"/>
    </source>
</evidence>
<dbReference type="GO" id="GO:0006337">
    <property type="term" value="P:nucleosome disassembly"/>
    <property type="evidence" value="ECO:0007669"/>
    <property type="project" value="TreeGrafter"/>
</dbReference>
<keyword evidence="4 5" id="KW-0103">Bromodomain</keyword>
<comment type="similarity">
    <text evidence="1">Belongs to the AAA ATPase family.</text>
</comment>
<dbReference type="OrthoDB" id="5421at2759"/>
<evidence type="ECO:0000256" key="4">
    <source>
        <dbReference type="ARBA" id="ARBA00023117"/>
    </source>
</evidence>
<dbReference type="InterPro" id="IPR003960">
    <property type="entry name" value="ATPase_AAA_CS"/>
</dbReference>
<evidence type="ECO:0000313" key="9">
    <source>
        <dbReference type="Proteomes" id="UP000245119"/>
    </source>
</evidence>
<keyword evidence="2" id="KW-0547">Nucleotide-binding</keyword>
<accession>A0A2T7NQY9</accession>
<dbReference type="GO" id="GO:0016887">
    <property type="term" value="F:ATP hydrolysis activity"/>
    <property type="evidence" value="ECO:0007669"/>
    <property type="project" value="InterPro"/>
</dbReference>
<dbReference type="Proteomes" id="UP000245119">
    <property type="component" value="Linkage Group LG10"/>
</dbReference>
<feature type="compositionally biased region" description="Basic residues" evidence="6">
    <location>
        <begin position="301"/>
        <end position="322"/>
    </location>
</feature>
<evidence type="ECO:0000256" key="3">
    <source>
        <dbReference type="ARBA" id="ARBA00022840"/>
    </source>
</evidence>
<dbReference type="PROSITE" id="PS50014">
    <property type="entry name" value="BROMODOMAIN_2"/>
    <property type="match status" value="1"/>
</dbReference>
<feature type="region of interest" description="Disordered" evidence="6">
    <location>
        <begin position="1109"/>
        <end position="1129"/>
    </location>
</feature>
<keyword evidence="9" id="KW-1185">Reference proteome</keyword>
<protein>
    <recommendedName>
        <fullName evidence="7">Bromo domain-containing protein</fullName>
    </recommendedName>
</protein>
<dbReference type="PROSITE" id="PS00633">
    <property type="entry name" value="BROMODOMAIN_1"/>
    <property type="match status" value="1"/>
</dbReference>
<dbReference type="InterPro" id="IPR003959">
    <property type="entry name" value="ATPase_AAA_core"/>
</dbReference>
<dbReference type="GO" id="GO:0003682">
    <property type="term" value="F:chromatin binding"/>
    <property type="evidence" value="ECO:0007669"/>
    <property type="project" value="TreeGrafter"/>
</dbReference>
<dbReference type="SMART" id="SM00297">
    <property type="entry name" value="BROMO"/>
    <property type="match status" value="1"/>
</dbReference>
<feature type="compositionally biased region" description="Basic and acidic residues" evidence="6">
    <location>
        <begin position="1438"/>
        <end position="1448"/>
    </location>
</feature>
<dbReference type="STRING" id="400727.A0A2T7NQY9"/>
<feature type="compositionally biased region" description="Polar residues" evidence="6">
    <location>
        <begin position="1367"/>
        <end position="1386"/>
    </location>
</feature>
<dbReference type="Gene3D" id="1.20.920.10">
    <property type="entry name" value="Bromodomain-like"/>
    <property type="match status" value="1"/>
</dbReference>
<feature type="region of interest" description="Disordered" evidence="6">
    <location>
        <begin position="1367"/>
        <end position="1453"/>
    </location>
</feature>
<dbReference type="Pfam" id="PF00439">
    <property type="entry name" value="Bromodomain"/>
    <property type="match status" value="1"/>
</dbReference>
<dbReference type="Pfam" id="PF17862">
    <property type="entry name" value="AAA_lid_3"/>
    <property type="match status" value="1"/>
</dbReference>
<proteinExistence type="inferred from homology"/>
<organism evidence="8 9">
    <name type="scientific">Pomacea canaliculata</name>
    <name type="common">Golden apple snail</name>
    <dbReference type="NCBI Taxonomy" id="400727"/>
    <lineage>
        <taxon>Eukaryota</taxon>
        <taxon>Metazoa</taxon>
        <taxon>Spiralia</taxon>
        <taxon>Lophotrochozoa</taxon>
        <taxon>Mollusca</taxon>
        <taxon>Gastropoda</taxon>
        <taxon>Caenogastropoda</taxon>
        <taxon>Architaenioglossa</taxon>
        <taxon>Ampullarioidea</taxon>
        <taxon>Ampullariidae</taxon>
        <taxon>Pomacea</taxon>
    </lineage>
</organism>
<evidence type="ECO:0000256" key="6">
    <source>
        <dbReference type="SAM" id="MobiDB-lite"/>
    </source>
</evidence>
<feature type="compositionally biased region" description="Polar residues" evidence="6">
    <location>
        <begin position="1402"/>
        <end position="1416"/>
    </location>
</feature>
<feature type="compositionally biased region" description="Polar residues" evidence="6">
    <location>
        <begin position="234"/>
        <end position="243"/>
    </location>
</feature>
<feature type="region of interest" description="Disordered" evidence="6">
    <location>
        <begin position="93"/>
        <end position="162"/>
    </location>
</feature>
<feature type="compositionally biased region" description="Basic and acidic residues" evidence="6">
    <location>
        <begin position="106"/>
        <end position="115"/>
    </location>
</feature>
<evidence type="ECO:0000256" key="5">
    <source>
        <dbReference type="PROSITE-ProRule" id="PRU00035"/>
    </source>
</evidence>
<dbReference type="InterPro" id="IPR018359">
    <property type="entry name" value="Bromodomain_CS"/>
</dbReference>
<feature type="compositionally biased region" description="Low complexity" evidence="6">
    <location>
        <begin position="326"/>
        <end position="340"/>
    </location>
</feature>
<evidence type="ECO:0000256" key="1">
    <source>
        <dbReference type="ARBA" id="ARBA00006914"/>
    </source>
</evidence>
<evidence type="ECO:0000259" key="7">
    <source>
        <dbReference type="PROSITE" id="PS50014"/>
    </source>
</evidence>
<feature type="compositionally biased region" description="Basic and acidic residues" evidence="6">
    <location>
        <begin position="196"/>
        <end position="205"/>
    </location>
</feature>
<feature type="compositionally biased region" description="Polar residues" evidence="6">
    <location>
        <begin position="1425"/>
        <end position="1437"/>
    </location>
</feature>
<feature type="domain" description="Bromo" evidence="7">
    <location>
        <begin position="978"/>
        <end position="1048"/>
    </location>
</feature>
<feature type="region of interest" description="Disordered" evidence="6">
    <location>
        <begin position="178"/>
        <end position="359"/>
    </location>
</feature>
<dbReference type="FunFam" id="3.40.50.300:FF:000061">
    <property type="entry name" value="ATPase family, AAA domain-containing 2"/>
    <property type="match status" value="1"/>
</dbReference>
<dbReference type="CDD" id="cd05528">
    <property type="entry name" value="Bromo_AAA"/>
    <property type="match status" value="1"/>
</dbReference>
<dbReference type="SUPFAM" id="SSF52540">
    <property type="entry name" value="P-loop containing nucleoside triphosphate hydrolases"/>
    <property type="match status" value="2"/>
</dbReference>
<comment type="caution">
    <text evidence="8">The sequence shown here is derived from an EMBL/GenBank/DDBJ whole genome shotgun (WGS) entry which is preliminary data.</text>
</comment>
<dbReference type="InterPro" id="IPR027417">
    <property type="entry name" value="P-loop_NTPase"/>
</dbReference>
<dbReference type="PRINTS" id="PR00503">
    <property type="entry name" value="BROMODOMAIN"/>
</dbReference>
<dbReference type="PROSITE" id="PS00674">
    <property type="entry name" value="AAA"/>
    <property type="match status" value="1"/>
</dbReference>
<feature type="compositionally biased region" description="Acidic residues" evidence="6">
    <location>
        <begin position="1188"/>
        <end position="1197"/>
    </location>
</feature>
<evidence type="ECO:0000313" key="8">
    <source>
        <dbReference type="EMBL" id="PVD23589.1"/>
    </source>
</evidence>
<dbReference type="GO" id="GO:0005634">
    <property type="term" value="C:nucleus"/>
    <property type="evidence" value="ECO:0007669"/>
    <property type="project" value="TreeGrafter"/>
</dbReference>